<proteinExistence type="predicted"/>
<dbReference type="OrthoDB" id="3045089at2759"/>
<sequence>MSFGIPTGDFLASATLIKELISALRESAEMEYRELELELHGLQRALDELEHPKPGPGQEIAVNSVKLDAVEGWARKVQWNVSMPDKVQKLRAYIAAHVGSLTMRLLTVGLTTMTMAKKEASEQDCLLQKGLKSQMTLVTENTAKVETLYSLVTSQVVPQLQNLIGLARKEPPRFDNAFGRTIPIPVEYGWSKLEAIIRDQFSSSPGKEKAFAGEYEIFNTEDSSILITPQNYSFLRPSASITMDMFGKAQTPLPPLFRLLFPEGGEVTDFGDHEIRIAKKRIGSTGTIHADVFKKMKEEQKLFKNWRIHLQGHVIRSSHSGQWHESKDPT</sequence>
<keyword evidence="1" id="KW-0175">Coiled coil</keyword>
<dbReference type="AlphaFoldDB" id="A0A2J6QLE9"/>
<feature type="coiled-coil region" evidence="1">
    <location>
        <begin position="18"/>
        <end position="52"/>
    </location>
</feature>
<dbReference type="EMBL" id="KZ613466">
    <property type="protein sequence ID" value="PMD27113.1"/>
    <property type="molecule type" value="Genomic_DNA"/>
</dbReference>
<feature type="domain" description="Ubiquitin-like" evidence="2">
    <location>
        <begin position="168"/>
        <end position="246"/>
    </location>
</feature>
<accession>A0A2J6QLE9</accession>
<name>A0A2J6QLE9_9HELO</name>
<dbReference type="PANTHER" id="PTHR38886:SF1">
    <property type="entry name" value="NACHT-NTPASE AND P-LOOP NTPASES N-TERMINAL DOMAIN-CONTAINING PROTEIN"/>
    <property type="match status" value="1"/>
</dbReference>
<keyword evidence="4" id="KW-1185">Reference proteome</keyword>
<dbReference type="InterPro" id="IPR054464">
    <property type="entry name" value="ULD_fung"/>
</dbReference>
<reference evidence="3 4" key="1">
    <citation type="submission" date="2016-05" db="EMBL/GenBank/DDBJ databases">
        <title>A degradative enzymes factory behind the ericoid mycorrhizal symbiosis.</title>
        <authorList>
            <consortium name="DOE Joint Genome Institute"/>
            <person name="Martino E."/>
            <person name="Morin E."/>
            <person name="Grelet G."/>
            <person name="Kuo A."/>
            <person name="Kohler A."/>
            <person name="Daghino S."/>
            <person name="Barry K."/>
            <person name="Choi C."/>
            <person name="Cichocki N."/>
            <person name="Clum A."/>
            <person name="Copeland A."/>
            <person name="Hainaut M."/>
            <person name="Haridas S."/>
            <person name="Labutti K."/>
            <person name="Lindquist E."/>
            <person name="Lipzen A."/>
            <person name="Khouja H.-R."/>
            <person name="Murat C."/>
            <person name="Ohm R."/>
            <person name="Olson A."/>
            <person name="Spatafora J."/>
            <person name="Veneault-Fourrey C."/>
            <person name="Henrissat B."/>
            <person name="Grigoriev I."/>
            <person name="Martin F."/>
            <person name="Perotto S."/>
        </authorList>
    </citation>
    <scope>NUCLEOTIDE SEQUENCE [LARGE SCALE GENOMIC DNA]</scope>
    <source>
        <strain evidence="3 4">UAMH 7357</strain>
    </source>
</reference>
<protein>
    <recommendedName>
        <fullName evidence="2">Ubiquitin-like domain-containing protein</fullName>
    </recommendedName>
</protein>
<evidence type="ECO:0000313" key="3">
    <source>
        <dbReference type="EMBL" id="PMD27113.1"/>
    </source>
</evidence>
<evidence type="ECO:0000259" key="2">
    <source>
        <dbReference type="Pfam" id="PF22893"/>
    </source>
</evidence>
<gene>
    <name evidence="3" type="ORF">NA56DRAFT_697277</name>
</gene>
<dbReference type="Pfam" id="PF22893">
    <property type="entry name" value="ULD_2"/>
    <property type="match status" value="1"/>
</dbReference>
<organism evidence="3 4">
    <name type="scientific">Hyaloscypha hepaticicola</name>
    <dbReference type="NCBI Taxonomy" id="2082293"/>
    <lineage>
        <taxon>Eukaryota</taxon>
        <taxon>Fungi</taxon>
        <taxon>Dikarya</taxon>
        <taxon>Ascomycota</taxon>
        <taxon>Pezizomycotina</taxon>
        <taxon>Leotiomycetes</taxon>
        <taxon>Helotiales</taxon>
        <taxon>Hyaloscyphaceae</taxon>
        <taxon>Hyaloscypha</taxon>
    </lineage>
</organism>
<dbReference type="Proteomes" id="UP000235672">
    <property type="component" value="Unassembled WGS sequence"/>
</dbReference>
<evidence type="ECO:0000313" key="4">
    <source>
        <dbReference type="Proteomes" id="UP000235672"/>
    </source>
</evidence>
<evidence type="ECO:0000256" key="1">
    <source>
        <dbReference type="SAM" id="Coils"/>
    </source>
</evidence>
<dbReference type="PANTHER" id="PTHR38886">
    <property type="entry name" value="SESA DOMAIN-CONTAINING PROTEIN"/>
    <property type="match status" value="1"/>
</dbReference>